<dbReference type="SUPFAM" id="SSF52172">
    <property type="entry name" value="CheY-like"/>
    <property type="match status" value="1"/>
</dbReference>
<feature type="domain" description="Response regulatory" evidence="1">
    <location>
        <begin position="3"/>
        <end position="99"/>
    </location>
</feature>
<evidence type="ECO:0000259" key="1">
    <source>
        <dbReference type="Pfam" id="PF00072"/>
    </source>
</evidence>
<dbReference type="InterPro" id="IPR011006">
    <property type="entry name" value="CheY-like_superfamily"/>
</dbReference>
<dbReference type="STRING" id="582667.SAMN05192568_106420"/>
<dbReference type="OrthoDB" id="5520457at2"/>
<protein>
    <submittedName>
        <fullName evidence="2">Response regulator receiver domain-containing protein</fullName>
    </submittedName>
</protein>
<dbReference type="Proteomes" id="UP000199048">
    <property type="component" value="Unassembled WGS sequence"/>
</dbReference>
<keyword evidence="3" id="KW-1185">Reference proteome</keyword>
<proteinExistence type="predicted"/>
<dbReference type="RefSeq" id="WP_092046661.1">
    <property type="nucleotide sequence ID" value="NZ_FOTK01000064.1"/>
</dbReference>
<gene>
    <name evidence="2" type="ORF">SAMN05192568_106420</name>
</gene>
<accession>A0A1I4U7G8</accession>
<evidence type="ECO:0000313" key="3">
    <source>
        <dbReference type="Proteomes" id="UP000199048"/>
    </source>
</evidence>
<organism evidence="2 3">
    <name type="scientific">Methylobacterium pseudosasicola</name>
    <dbReference type="NCBI Taxonomy" id="582667"/>
    <lineage>
        <taxon>Bacteria</taxon>
        <taxon>Pseudomonadati</taxon>
        <taxon>Pseudomonadota</taxon>
        <taxon>Alphaproteobacteria</taxon>
        <taxon>Hyphomicrobiales</taxon>
        <taxon>Methylobacteriaceae</taxon>
        <taxon>Methylobacterium</taxon>
    </lineage>
</organism>
<evidence type="ECO:0000313" key="2">
    <source>
        <dbReference type="EMBL" id="SFM84966.1"/>
    </source>
</evidence>
<name>A0A1I4U7G8_9HYPH</name>
<reference evidence="3" key="1">
    <citation type="submission" date="2016-10" db="EMBL/GenBank/DDBJ databases">
        <authorList>
            <person name="Varghese N."/>
            <person name="Submissions S."/>
        </authorList>
    </citation>
    <scope>NUCLEOTIDE SEQUENCE [LARGE SCALE GENOMIC DNA]</scope>
    <source>
        <strain evidence="3">BL36</strain>
    </source>
</reference>
<dbReference type="AlphaFoldDB" id="A0A1I4U7G8"/>
<dbReference type="Gene3D" id="3.40.50.2300">
    <property type="match status" value="1"/>
</dbReference>
<sequence>MRVLLVEDEDPKRQHLLNFCDEVFTSLVVELAASVRGAIDLLRVQTVDLVLLDMSLPTFDIAAKERGGRPQGAGGIEIIRFLDMMDLSVPIIVVTAYPAIQIDGRQQTLEEVKALLQDEHPRLYRGLVYFNSVYGGWRQELETAMRDLGAS</sequence>
<dbReference type="EMBL" id="FOTK01000064">
    <property type="protein sequence ID" value="SFM84966.1"/>
    <property type="molecule type" value="Genomic_DNA"/>
</dbReference>
<dbReference type="Pfam" id="PF00072">
    <property type="entry name" value="Response_reg"/>
    <property type="match status" value="1"/>
</dbReference>
<dbReference type="GO" id="GO:0000160">
    <property type="term" value="P:phosphorelay signal transduction system"/>
    <property type="evidence" value="ECO:0007669"/>
    <property type="project" value="InterPro"/>
</dbReference>
<dbReference type="InterPro" id="IPR001789">
    <property type="entry name" value="Sig_transdc_resp-reg_receiver"/>
</dbReference>